<dbReference type="InterPro" id="IPR038090">
    <property type="entry name" value="Cdt1_C_WH_dom_sf"/>
</dbReference>
<feature type="compositionally biased region" description="Basic and acidic residues" evidence="3">
    <location>
        <begin position="212"/>
        <end position="222"/>
    </location>
</feature>
<sequence>MAPQALPTALVDLLALHSCFLTALSLHYAHNGTATPVDLRGLTQSISAVWKQRSVSIDDIRVCVGVLSAGPSGAMNPFSISDYSHGKICLEIRDEHKMGTTLGPLNEEVLQALFMESLDALWRTWKESHGCAARPIAMPKRRGRPRKIPIAQKTIESFVVDDAAISKFIAQLPQAEITLCSAAIALAPMREKGRKRLRELKDSTSQGRSQKKLRETTGKENEPAVSQPAQAKITEFASVRKANLLDRILAKQAVAAAAPAPATPAELQRKAALERSEEVIGVLSLLAAGKGGGARVSFSMTALLQNLQNSIRSPLSREETLKCVEVLASEVAPGYVNIVKMGAISSVVINPVMRPVDLRNRLVALGV</sequence>
<feature type="domain" description="DNA replication factor Cdt1 C-terminal" evidence="5">
    <location>
        <begin position="243"/>
        <end position="342"/>
    </location>
</feature>
<gene>
    <name evidence="6" type="ORF">M011DRAFT_460636</name>
</gene>
<organism evidence="6 7">
    <name type="scientific">Sporormia fimetaria CBS 119925</name>
    <dbReference type="NCBI Taxonomy" id="1340428"/>
    <lineage>
        <taxon>Eukaryota</taxon>
        <taxon>Fungi</taxon>
        <taxon>Dikarya</taxon>
        <taxon>Ascomycota</taxon>
        <taxon>Pezizomycotina</taxon>
        <taxon>Dothideomycetes</taxon>
        <taxon>Pleosporomycetidae</taxon>
        <taxon>Pleosporales</taxon>
        <taxon>Sporormiaceae</taxon>
        <taxon>Sporormia</taxon>
    </lineage>
</organism>
<dbReference type="AlphaFoldDB" id="A0A6A6V587"/>
<dbReference type="Pfam" id="PF26121">
    <property type="entry name" value="HTH_CDT1"/>
    <property type="match status" value="1"/>
</dbReference>
<protein>
    <recommendedName>
        <fullName evidence="5">DNA replication factor Cdt1 C-terminal domain-containing protein</fullName>
    </recommendedName>
</protein>
<keyword evidence="7" id="KW-1185">Reference proteome</keyword>
<feature type="chain" id="PRO_5025461727" description="DNA replication factor Cdt1 C-terminal domain-containing protein" evidence="4">
    <location>
        <begin position="35"/>
        <end position="367"/>
    </location>
</feature>
<evidence type="ECO:0000313" key="6">
    <source>
        <dbReference type="EMBL" id="KAF2744884.1"/>
    </source>
</evidence>
<comment type="similarity">
    <text evidence="1">Belongs to the Cdt1 family.</text>
</comment>
<evidence type="ECO:0000259" key="5">
    <source>
        <dbReference type="Pfam" id="PF16679"/>
    </source>
</evidence>
<dbReference type="Pfam" id="PF16679">
    <property type="entry name" value="CDT1_C"/>
    <property type="match status" value="1"/>
</dbReference>
<name>A0A6A6V587_9PLEO</name>
<dbReference type="EMBL" id="MU006586">
    <property type="protein sequence ID" value="KAF2744884.1"/>
    <property type="molecule type" value="Genomic_DNA"/>
</dbReference>
<evidence type="ECO:0000256" key="3">
    <source>
        <dbReference type="SAM" id="MobiDB-lite"/>
    </source>
</evidence>
<accession>A0A6A6V587</accession>
<evidence type="ECO:0000256" key="1">
    <source>
        <dbReference type="ARBA" id="ARBA00008356"/>
    </source>
</evidence>
<dbReference type="InterPro" id="IPR032054">
    <property type="entry name" value="Cdt1_C"/>
</dbReference>
<keyword evidence="4" id="KW-0732">Signal</keyword>
<evidence type="ECO:0000313" key="7">
    <source>
        <dbReference type="Proteomes" id="UP000799440"/>
    </source>
</evidence>
<feature type="region of interest" description="Disordered" evidence="3">
    <location>
        <begin position="197"/>
        <end position="228"/>
    </location>
</feature>
<feature type="signal peptide" evidence="4">
    <location>
        <begin position="1"/>
        <end position="34"/>
    </location>
</feature>
<evidence type="ECO:0000256" key="2">
    <source>
        <dbReference type="ARBA" id="ARBA00023306"/>
    </source>
</evidence>
<evidence type="ECO:0000256" key="4">
    <source>
        <dbReference type="SAM" id="SignalP"/>
    </source>
</evidence>
<dbReference type="Gene3D" id="1.10.10.1420">
    <property type="entry name" value="DNA replication factor Cdt1, C-terminal WH domain"/>
    <property type="match status" value="1"/>
</dbReference>
<reference evidence="6" key="1">
    <citation type="journal article" date="2020" name="Stud. Mycol.">
        <title>101 Dothideomycetes genomes: a test case for predicting lifestyles and emergence of pathogens.</title>
        <authorList>
            <person name="Haridas S."/>
            <person name="Albert R."/>
            <person name="Binder M."/>
            <person name="Bloem J."/>
            <person name="Labutti K."/>
            <person name="Salamov A."/>
            <person name="Andreopoulos B."/>
            <person name="Baker S."/>
            <person name="Barry K."/>
            <person name="Bills G."/>
            <person name="Bluhm B."/>
            <person name="Cannon C."/>
            <person name="Castanera R."/>
            <person name="Culley D."/>
            <person name="Daum C."/>
            <person name="Ezra D."/>
            <person name="Gonzalez J."/>
            <person name="Henrissat B."/>
            <person name="Kuo A."/>
            <person name="Liang C."/>
            <person name="Lipzen A."/>
            <person name="Lutzoni F."/>
            <person name="Magnuson J."/>
            <person name="Mondo S."/>
            <person name="Nolan M."/>
            <person name="Ohm R."/>
            <person name="Pangilinan J."/>
            <person name="Park H.-J."/>
            <person name="Ramirez L."/>
            <person name="Alfaro M."/>
            <person name="Sun H."/>
            <person name="Tritt A."/>
            <person name="Yoshinaga Y."/>
            <person name="Zwiers L.-H."/>
            <person name="Turgeon B."/>
            <person name="Goodwin S."/>
            <person name="Spatafora J."/>
            <person name="Crous P."/>
            <person name="Grigoriev I."/>
        </authorList>
    </citation>
    <scope>NUCLEOTIDE SEQUENCE</scope>
    <source>
        <strain evidence="6">CBS 119925</strain>
    </source>
</reference>
<proteinExistence type="inferred from homology"/>
<dbReference type="OrthoDB" id="341730at2759"/>
<dbReference type="Proteomes" id="UP000799440">
    <property type="component" value="Unassembled WGS sequence"/>
</dbReference>
<keyword evidence="2" id="KW-0131">Cell cycle</keyword>